<dbReference type="AlphaFoldDB" id="A0A368T324"/>
<dbReference type="GO" id="GO:0004053">
    <property type="term" value="F:arginase activity"/>
    <property type="evidence" value="ECO:0007669"/>
    <property type="project" value="TreeGrafter"/>
</dbReference>
<accession>A0A368T324</accession>
<comment type="caution">
    <text evidence="5">The sequence shown here is derived from an EMBL/GenBank/DDBJ whole genome shotgun (WGS) entry which is preliminary data.</text>
</comment>
<protein>
    <submittedName>
        <fullName evidence="5">Arginase</fullName>
    </submittedName>
</protein>
<reference evidence="5 6" key="1">
    <citation type="submission" date="2018-04" db="EMBL/GenBank/DDBJ databases">
        <title>Novel actinobacteria from marine sediment.</title>
        <authorList>
            <person name="Ng Z.Y."/>
            <person name="Tan G.Y.A."/>
        </authorList>
    </citation>
    <scope>NUCLEOTIDE SEQUENCE [LARGE SCALE GENOMIC DNA]</scope>
    <source>
        <strain evidence="5 6">TPS81</strain>
    </source>
</reference>
<dbReference type="RefSeq" id="WP_114398477.1">
    <property type="nucleotide sequence ID" value="NZ_QEIM01000075.1"/>
</dbReference>
<dbReference type="InterPro" id="IPR006035">
    <property type="entry name" value="Ureohydrolase"/>
</dbReference>
<dbReference type="OrthoDB" id="7331788at2"/>
<proteinExistence type="inferred from homology"/>
<dbReference type="EMBL" id="QEIN01000126">
    <property type="protein sequence ID" value="RCV56601.1"/>
    <property type="molecule type" value="Genomic_DNA"/>
</dbReference>
<evidence type="ECO:0000313" key="5">
    <source>
        <dbReference type="EMBL" id="RCV56601.1"/>
    </source>
</evidence>
<dbReference type="PANTHER" id="PTHR43782">
    <property type="entry name" value="ARGINASE"/>
    <property type="match status" value="1"/>
</dbReference>
<dbReference type="Proteomes" id="UP000253318">
    <property type="component" value="Unassembled WGS sequence"/>
</dbReference>
<evidence type="ECO:0000256" key="4">
    <source>
        <dbReference type="PROSITE-ProRule" id="PRU00742"/>
    </source>
</evidence>
<sequence>MSEIARRFAVVDAPSNLGLRPPEDGIVPGCYKAPGVLRDAGLLDRLGARDGGVVTPGRYRPGRADGEVRNEAAIADHSLRLAERLEPIIANRDIAVVLGGDCSILVGVGLALHRNGRYGLVSLDGLDYRHPGNCDAVGSAGGESLALATGLGGTLANLDGRRPYLRSSDVVSIGSRPGDEFADEAAADGVMVIDAATVARGTENAAREAMRAIERSDLTGFWVHMDVDVIDPDLMPAVDSPEPGGLTFDQLAVILGRLTASPRFVGLDLTIYDPDLDPDLTHGREITDLLVKALAGTA</sequence>
<dbReference type="PRINTS" id="PR00116">
    <property type="entry name" value="ARGINASE"/>
</dbReference>
<comment type="similarity">
    <text evidence="4">Belongs to the arginase family.</text>
</comment>
<evidence type="ECO:0000256" key="3">
    <source>
        <dbReference type="ARBA" id="ARBA00023211"/>
    </source>
</evidence>
<dbReference type="GO" id="GO:0005737">
    <property type="term" value="C:cytoplasm"/>
    <property type="evidence" value="ECO:0007669"/>
    <property type="project" value="TreeGrafter"/>
</dbReference>
<dbReference type="Gene3D" id="3.40.800.10">
    <property type="entry name" value="Ureohydrolase domain"/>
    <property type="match status" value="1"/>
</dbReference>
<keyword evidence="3" id="KW-0464">Manganese</keyword>
<evidence type="ECO:0000256" key="2">
    <source>
        <dbReference type="ARBA" id="ARBA00022801"/>
    </source>
</evidence>
<gene>
    <name evidence="5" type="ORF">DEF24_16385</name>
</gene>
<dbReference type="SUPFAM" id="SSF52768">
    <property type="entry name" value="Arginase/deacetylase"/>
    <property type="match status" value="1"/>
</dbReference>
<evidence type="ECO:0000313" key="6">
    <source>
        <dbReference type="Proteomes" id="UP000253318"/>
    </source>
</evidence>
<dbReference type="CDD" id="cd09999">
    <property type="entry name" value="Arginase-like_1"/>
    <property type="match status" value="1"/>
</dbReference>
<dbReference type="Pfam" id="PF00491">
    <property type="entry name" value="Arginase"/>
    <property type="match status" value="1"/>
</dbReference>
<keyword evidence="2" id="KW-0378">Hydrolase</keyword>
<dbReference type="GO" id="GO:0030145">
    <property type="term" value="F:manganese ion binding"/>
    <property type="evidence" value="ECO:0007669"/>
    <property type="project" value="TreeGrafter"/>
</dbReference>
<evidence type="ECO:0000256" key="1">
    <source>
        <dbReference type="ARBA" id="ARBA00022723"/>
    </source>
</evidence>
<dbReference type="PANTHER" id="PTHR43782:SF3">
    <property type="entry name" value="ARGINASE"/>
    <property type="match status" value="1"/>
</dbReference>
<name>A0A368T324_9ACTN</name>
<dbReference type="PROSITE" id="PS51409">
    <property type="entry name" value="ARGINASE_2"/>
    <property type="match status" value="1"/>
</dbReference>
<keyword evidence="6" id="KW-1185">Reference proteome</keyword>
<organism evidence="5 6">
    <name type="scientific">Marinitenerispora sediminis</name>
    <dbReference type="NCBI Taxonomy" id="1931232"/>
    <lineage>
        <taxon>Bacteria</taxon>
        <taxon>Bacillati</taxon>
        <taxon>Actinomycetota</taxon>
        <taxon>Actinomycetes</taxon>
        <taxon>Streptosporangiales</taxon>
        <taxon>Nocardiopsidaceae</taxon>
        <taxon>Marinitenerispora</taxon>
    </lineage>
</organism>
<dbReference type="InterPro" id="IPR023696">
    <property type="entry name" value="Ureohydrolase_dom_sf"/>
</dbReference>
<keyword evidence="1" id="KW-0479">Metal-binding</keyword>